<dbReference type="AlphaFoldDB" id="A0A8E2AHZ2"/>
<feature type="region of interest" description="Disordered" evidence="1">
    <location>
        <begin position="75"/>
        <end position="97"/>
    </location>
</feature>
<organism evidence="3 4">
    <name type="scientific">Obba rivulosa</name>
    <dbReference type="NCBI Taxonomy" id="1052685"/>
    <lineage>
        <taxon>Eukaryota</taxon>
        <taxon>Fungi</taxon>
        <taxon>Dikarya</taxon>
        <taxon>Basidiomycota</taxon>
        <taxon>Agaricomycotina</taxon>
        <taxon>Agaricomycetes</taxon>
        <taxon>Polyporales</taxon>
        <taxon>Gelatoporiaceae</taxon>
        <taxon>Obba</taxon>
    </lineage>
</organism>
<accession>A0A8E2AHZ2</accession>
<protein>
    <recommendedName>
        <fullName evidence="2">Fungal-type protein kinase domain-containing protein</fullName>
    </recommendedName>
</protein>
<dbReference type="InterPro" id="IPR040976">
    <property type="entry name" value="Pkinase_fungal"/>
</dbReference>
<feature type="compositionally biased region" description="Basic and acidic residues" evidence="1">
    <location>
        <begin position="419"/>
        <end position="436"/>
    </location>
</feature>
<gene>
    <name evidence="3" type="ORF">OBBRIDRAFT_375200</name>
</gene>
<dbReference type="OrthoDB" id="2799233at2759"/>
<dbReference type="PANTHER" id="PTHR38248:SF2">
    <property type="entry name" value="FUNK1 11"/>
    <property type="match status" value="1"/>
</dbReference>
<sequence length="615" mass="70206">MEGLDAEDVDRHNYKHHWNDAGGIGEIKKQPKRSRVKNPLCIYLSKLRLHAAASSSMLSSTASVPVLAKIPKRKRHASDVGMSSSSKRAKNADQPFSDLSDKELQTAKYLNELLSHHVRSYGTGFLLDQTKMTLWYCDRMGLVQSEPFDIFKNFEYLVLMVAALAKANLSTLGFCPFLELPSRHQDHTFDGVSLNLPDATDSEGERIGPVAFDLDVNKSRKLINGYGAIGRGTAVIPVKTIGNSRALFGDKNLRAKIAWPQEDRDAEDELIRKIRRAIDENDEARRYLKHIVDLKCSLTLSMEDVRLPRIFMDDVPLASSHRRMWRALVMEEYLPLQLVDSVDEFKEVFKHVLHGHRWAWEAAGVLHRDVSIYNVMFYRDTETGKVIGVLCDWDLAQERDRLGPDLFEIPTIAKTSGDGVHENTDGAVGTERKDHPPGQGTEIPEPLPRDAARYRTGTGPFMAIDLLTEKITPEHQYRYDLESFFYVLVWFCAGFRPESHDIEPITAWQTPNLTDIGSRKREFIVNDGERAQVLRSAHPECKNLASEWIDKLYLLFADLLGSTITIRNLQLKLDAAEKSNHLRKVERYHKKTQKAVDRMHKLVTFKSFMRRLRKT</sequence>
<dbReference type="EMBL" id="KV722632">
    <property type="protein sequence ID" value="OCH84813.1"/>
    <property type="molecule type" value="Genomic_DNA"/>
</dbReference>
<dbReference type="Proteomes" id="UP000250043">
    <property type="component" value="Unassembled WGS sequence"/>
</dbReference>
<reference evidence="3 4" key="1">
    <citation type="submission" date="2016-07" db="EMBL/GenBank/DDBJ databases">
        <title>Draft genome of the white-rot fungus Obba rivulosa 3A-2.</title>
        <authorList>
            <consortium name="DOE Joint Genome Institute"/>
            <person name="Miettinen O."/>
            <person name="Riley R."/>
            <person name="Acob R."/>
            <person name="Barry K."/>
            <person name="Cullen D."/>
            <person name="De Vries R."/>
            <person name="Hainaut M."/>
            <person name="Hatakka A."/>
            <person name="Henrissat B."/>
            <person name="Hilden K."/>
            <person name="Kuo R."/>
            <person name="Labutti K."/>
            <person name="Lipzen A."/>
            <person name="Makela M.R."/>
            <person name="Sandor L."/>
            <person name="Spatafora J.W."/>
            <person name="Grigoriev I.V."/>
            <person name="Hibbett D.S."/>
        </authorList>
    </citation>
    <scope>NUCLEOTIDE SEQUENCE [LARGE SCALE GENOMIC DNA]</scope>
    <source>
        <strain evidence="3 4">3A-2</strain>
    </source>
</reference>
<dbReference type="Gene3D" id="1.10.510.10">
    <property type="entry name" value="Transferase(Phosphotransferase) domain 1"/>
    <property type="match status" value="1"/>
</dbReference>
<feature type="domain" description="Fungal-type protein kinase" evidence="2">
    <location>
        <begin position="449"/>
        <end position="492"/>
    </location>
</feature>
<keyword evidence="4" id="KW-1185">Reference proteome</keyword>
<dbReference type="SUPFAM" id="SSF56112">
    <property type="entry name" value="Protein kinase-like (PK-like)"/>
    <property type="match status" value="1"/>
</dbReference>
<proteinExistence type="predicted"/>
<evidence type="ECO:0000259" key="2">
    <source>
        <dbReference type="Pfam" id="PF17667"/>
    </source>
</evidence>
<evidence type="ECO:0000256" key="1">
    <source>
        <dbReference type="SAM" id="MobiDB-lite"/>
    </source>
</evidence>
<dbReference type="InterPro" id="IPR011009">
    <property type="entry name" value="Kinase-like_dom_sf"/>
</dbReference>
<evidence type="ECO:0000313" key="4">
    <source>
        <dbReference type="Proteomes" id="UP000250043"/>
    </source>
</evidence>
<feature type="domain" description="Fungal-type protein kinase" evidence="2">
    <location>
        <begin position="98"/>
        <end position="400"/>
    </location>
</feature>
<name>A0A8E2AHZ2_9APHY</name>
<dbReference type="Pfam" id="PF17667">
    <property type="entry name" value="Pkinase_fungal"/>
    <property type="match status" value="2"/>
</dbReference>
<evidence type="ECO:0000313" key="3">
    <source>
        <dbReference type="EMBL" id="OCH84813.1"/>
    </source>
</evidence>
<dbReference type="PANTHER" id="PTHR38248">
    <property type="entry name" value="FUNK1 6"/>
    <property type="match status" value="1"/>
</dbReference>
<feature type="region of interest" description="Disordered" evidence="1">
    <location>
        <begin position="418"/>
        <end position="449"/>
    </location>
</feature>